<accession>A0A8J5WCQ2</accession>
<feature type="region of interest" description="Disordered" evidence="1">
    <location>
        <begin position="18"/>
        <end position="54"/>
    </location>
</feature>
<dbReference type="EMBL" id="JAAALK010000082">
    <property type="protein sequence ID" value="KAG8087871.1"/>
    <property type="molecule type" value="Genomic_DNA"/>
</dbReference>
<sequence>MSSSQGTSSFARWPLRRNWATSGKDHTSADPQLSAAPTFRHPQRRPALPPSSTSPARAFAAVPCCLLLPLRLTPPLRRSSRSHRLPPHRSAPLLRLTLGLRCSLSLPSATLLPPVRSSD</sequence>
<dbReference type="Proteomes" id="UP000729402">
    <property type="component" value="Unassembled WGS sequence"/>
</dbReference>
<protein>
    <submittedName>
        <fullName evidence="2">Uncharacterized protein</fullName>
    </submittedName>
</protein>
<reference evidence="2" key="1">
    <citation type="journal article" date="2021" name="bioRxiv">
        <title>Whole Genome Assembly and Annotation of Northern Wild Rice, Zizania palustris L., Supports a Whole Genome Duplication in the Zizania Genus.</title>
        <authorList>
            <person name="Haas M."/>
            <person name="Kono T."/>
            <person name="Macchietto M."/>
            <person name="Millas R."/>
            <person name="McGilp L."/>
            <person name="Shao M."/>
            <person name="Duquette J."/>
            <person name="Hirsch C.N."/>
            <person name="Kimball J."/>
        </authorList>
    </citation>
    <scope>NUCLEOTIDE SEQUENCE</scope>
    <source>
        <tissue evidence="2">Fresh leaf tissue</tissue>
    </source>
</reference>
<proteinExistence type="predicted"/>
<evidence type="ECO:0000313" key="3">
    <source>
        <dbReference type="Proteomes" id="UP000729402"/>
    </source>
</evidence>
<comment type="caution">
    <text evidence="2">The sequence shown here is derived from an EMBL/GenBank/DDBJ whole genome shotgun (WGS) entry which is preliminary data.</text>
</comment>
<dbReference type="AlphaFoldDB" id="A0A8J5WCQ2"/>
<organism evidence="2 3">
    <name type="scientific">Zizania palustris</name>
    <name type="common">Northern wild rice</name>
    <dbReference type="NCBI Taxonomy" id="103762"/>
    <lineage>
        <taxon>Eukaryota</taxon>
        <taxon>Viridiplantae</taxon>
        <taxon>Streptophyta</taxon>
        <taxon>Embryophyta</taxon>
        <taxon>Tracheophyta</taxon>
        <taxon>Spermatophyta</taxon>
        <taxon>Magnoliopsida</taxon>
        <taxon>Liliopsida</taxon>
        <taxon>Poales</taxon>
        <taxon>Poaceae</taxon>
        <taxon>BOP clade</taxon>
        <taxon>Oryzoideae</taxon>
        <taxon>Oryzeae</taxon>
        <taxon>Zizaniinae</taxon>
        <taxon>Zizania</taxon>
    </lineage>
</organism>
<keyword evidence="3" id="KW-1185">Reference proteome</keyword>
<evidence type="ECO:0000256" key="1">
    <source>
        <dbReference type="SAM" id="MobiDB-lite"/>
    </source>
</evidence>
<gene>
    <name evidence="2" type="ORF">GUJ93_ZPchr0010g9779</name>
</gene>
<reference evidence="2" key="2">
    <citation type="submission" date="2021-02" db="EMBL/GenBank/DDBJ databases">
        <authorList>
            <person name="Kimball J.A."/>
            <person name="Haas M.W."/>
            <person name="Macchietto M."/>
            <person name="Kono T."/>
            <person name="Duquette J."/>
            <person name="Shao M."/>
        </authorList>
    </citation>
    <scope>NUCLEOTIDE SEQUENCE</scope>
    <source>
        <tissue evidence="2">Fresh leaf tissue</tissue>
    </source>
</reference>
<name>A0A8J5WCQ2_ZIZPA</name>
<evidence type="ECO:0000313" key="2">
    <source>
        <dbReference type="EMBL" id="KAG8087871.1"/>
    </source>
</evidence>